<dbReference type="PANTHER" id="PTHR11453">
    <property type="entry name" value="ANION EXCHANGE PROTEIN"/>
    <property type="match status" value="1"/>
</dbReference>
<protein>
    <submittedName>
        <fullName evidence="14">Anion exchange protein</fullName>
    </submittedName>
</protein>
<dbReference type="PANTHER" id="PTHR11453:SF36">
    <property type="entry name" value="ANION EXCHANGE PROTEIN"/>
    <property type="match status" value="1"/>
</dbReference>
<evidence type="ECO:0000256" key="6">
    <source>
        <dbReference type="ARBA" id="ARBA00022989"/>
    </source>
</evidence>
<proteinExistence type="inferred from homology"/>
<reference evidence="14" key="1">
    <citation type="submission" date="2016-06" db="UniProtKB">
        <authorList>
            <consortium name="WormBaseParasite"/>
        </authorList>
    </citation>
    <scope>IDENTIFICATION</scope>
</reference>
<feature type="transmembrane region" description="Helical" evidence="9">
    <location>
        <begin position="497"/>
        <end position="515"/>
    </location>
</feature>
<feature type="domain" description="Band 3 cytoplasmic" evidence="11">
    <location>
        <begin position="3"/>
        <end position="72"/>
    </location>
</feature>
<name>A0A183I3Q4_9BILA</name>
<dbReference type="GO" id="GO:0005452">
    <property type="term" value="F:solute:inorganic anion antiporter activity"/>
    <property type="evidence" value="ECO:0007669"/>
    <property type="project" value="InterPro"/>
</dbReference>
<keyword evidence="7" id="KW-0406">Ion transport</keyword>
<dbReference type="InterPro" id="IPR013769">
    <property type="entry name" value="Band3_cytoplasmic_dom"/>
</dbReference>
<comment type="similarity">
    <text evidence="2">Belongs to the anion exchanger (TC 2.A.31) family.</text>
</comment>
<evidence type="ECO:0000256" key="7">
    <source>
        <dbReference type="ARBA" id="ARBA00023065"/>
    </source>
</evidence>
<sequence length="708" mass="79660">MLELEKGDKGKRQWKQVARWIKYEQTIEGDGTRFSKPHITLLSVVGLMQLKNCLRKGVILLDVEAYSFNEIAGISFAITVKPLAELLFLCLKISLIFSDKICASWVERGLVEAENSATVKDLLLCPKYHLIGKNMLPSTEIKNDVKAAVKILPTDDIENDLQDENILDLTSKEMKKLAEGTEGAAVMAGIFNGIDKPVCAFLRLDKARVLFPELPNVSIPLRFVFVLLNPHDHYENETRGIGRAVGALLSDEIFKKVALCSLEPYTIADALEEFFAQVVVIPPGNCTIETRWEPNANTDQKFDMCNYIFKFWINRSVGMFYASYDDPFDEESILDGKKDTHNDIVRSGRLFGGLCNDIKRKAPYFVSDFTDFFYGRLSQSFAAAIFLFFANITSIITFGAVMERALHHQAVIENILCGGISGVIFALFSGQPLNILSATGPTLVFETILFDFCSRHGWEFLPFRFWVSAWIGVVLLVLVATDMSALVSLITRFTEEAFAALISIVFIIQSFQKLIEIGRDAPIIINPKRVFDSPCVCYLNEPMVLLNNISTRPKIMDIDPAECSRRGGEAFGLQCHFKPDVYMLSILLTFGTFALASGLNLFRRTYFLNSMIRNSISDFGVLIAIVVMTAVSQFIGLDLPVLNIPANFRPTMDRPWLINPLLVDWYVALLAVIPAIFYAILIVMDQQITAVIINRKDNKLRVWLFELK</sequence>
<dbReference type="EMBL" id="UZAJ01040796">
    <property type="protein sequence ID" value="VDP16731.1"/>
    <property type="molecule type" value="Genomic_DNA"/>
</dbReference>
<dbReference type="PRINTS" id="PR01231">
    <property type="entry name" value="HCO3TRNSPORT"/>
</dbReference>
<feature type="transmembrane region" description="Helical" evidence="9">
    <location>
        <begin position="663"/>
        <end position="684"/>
    </location>
</feature>
<evidence type="ECO:0000256" key="4">
    <source>
        <dbReference type="ARBA" id="ARBA00022475"/>
    </source>
</evidence>
<comment type="subcellular location">
    <subcellularLocation>
        <location evidence="1">Cell membrane</location>
        <topology evidence="1">Multi-pass membrane protein</topology>
    </subcellularLocation>
</comment>
<evidence type="ECO:0000256" key="3">
    <source>
        <dbReference type="ARBA" id="ARBA00022448"/>
    </source>
</evidence>
<feature type="transmembrane region" description="Helical" evidence="9">
    <location>
        <begin position="619"/>
        <end position="642"/>
    </location>
</feature>
<evidence type="ECO:0000256" key="1">
    <source>
        <dbReference type="ARBA" id="ARBA00004651"/>
    </source>
</evidence>
<evidence type="ECO:0000313" key="12">
    <source>
        <dbReference type="EMBL" id="VDP16731.1"/>
    </source>
</evidence>
<evidence type="ECO:0000256" key="2">
    <source>
        <dbReference type="ARBA" id="ARBA00010993"/>
    </source>
</evidence>
<evidence type="ECO:0000256" key="8">
    <source>
        <dbReference type="ARBA" id="ARBA00023136"/>
    </source>
</evidence>
<dbReference type="InterPro" id="IPR003020">
    <property type="entry name" value="HCO3_transpt_euk"/>
</dbReference>
<gene>
    <name evidence="12" type="ORF">OFLC_LOCUS14366</name>
</gene>
<dbReference type="InterPro" id="IPR016152">
    <property type="entry name" value="PTrfase/Anion_transptr"/>
</dbReference>
<evidence type="ECO:0000256" key="9">
    <source>
        <dbReference type="SAM" id="Phobius"/>
    </source>
</evidence>
<dbReference type="Proteomes" id="UP000267606">
    <property type="component" value="Unassembled WGS sequence"/>
</dbReference>
<dbReference type="GO" id="GO:0008510">
    <property type="term" value="F:sodium:bicarbonate symporter activity"/>
    <property type="evidence" value="ECO:0007669"/>
    <property type="project" value="TreeGrafter"/>
</dbReference>
<accession>A0A183I3Q4</accession>
<dbReference type="Gene3D" id="1.10.287.570">
    <property type="entry name" value="Helical hairpin bin"/>
    <property type="match status" value="1"/>
</dbReference>
<feature type="domain" description="Band 3 cytoplasmic" evidence="11">
    <location>
        <begin position="158"/>
        <end position="285"/>
    </location>
</feature>
<dbReference type="GO" id="GO:0051453">
    <property type="term" value="P:regulation of intracellular pH"/>
    <property type="evidence" value="ECO:0007669"/>
    <property type="project" value="TreeGrafter"/>
</dbReference>
<feature type="transmembrane region" description="Helical" evidence="9">
    <location>
        <begin position="581"/>
        <end position="599"/>
    </location>
</feature>
<dbReference type="GO" id="GO:0005886">
    <property type="term" value="C:plasma membrane"/>
    <property type="evidence" value="ECO:0007669"/>
    <property type="project" value="UniProtKB-SubCell"/>
</dbReference>
<evidence type="ECO:0000259" key="11">
    <source>
        <dbReference type="Pfam" id="PF07565"/>
    </source>
</evidence>
<dbReference type="Gene3D" id="3.40.930.10">
    <property type="entry name" value="Mannitol-specific EII, Chain A"/>
    <property type="match status" value="1"/>
</dbReference>
<reference evidence="12 13" key="2">
    <citation type="submission" date="2018-11" db="EMBL/GenBank/DDBJ databases">
        <authorList>
            <consortium name="Pathogen Informatics"/>
        </authorList>
    </citation>
    <scope>NUCLEOTIDE SEQUENCE [LARGE SCALE GENOMIC DNA]</scope>
</reference>
<keyword evidence="3" id="KW-0813">Transport</keyword>
<dbReference type="InterPro" id="IPR011531">
    <property type="entry name" value="HCO3_transpt-like_TM_dom"/>
</dbReference>
<evidence type="ECO:0000256" key="5">
    <source>
        <dbReference type="ARBA" id="ARBA00022692"/>
    </source>
</evidence>
<dbReference type="GO" id="GO:0008509">
    <property type="term" value="F:monoatomic anion transmembrane transporter activity"/>
    <property type="evidence" value="ECO:0007669"/>
    <property type="project" value="InterPro"/>
</dbReference>
<feature type="domain" description="Bicarbonate transporter-like transmembrane" evidence="10">
    <location>
        <begin position="349"/>
        <end position="701"/>
    </location>
</feature>
<keyword evidence="13" id="KW-1185">Reference proteome</keyword>
<dbReference type="Pfam" id="PF07565">
    <property type="entry name" value="Band_3_cyto"/>
    <property type="match status" value="2"/>
</dbReference>
<dbReference type="Pfam" id="PF00955">
    <property type="entry name" value="HCO3_cotransp"/>
    <property type="match status" value="1"/>
</dbReference>
<evidence type="ECO:0000313" key="13">
    <source>
        <dbReference type="Proteomes" id="UP000267606"/>
    </source>
</evidence>
<evidence type="ECO:0000259" key="10">
    <source>
        <dbReference type="Pfam" id="PF00955"/>
    </source>
</evidence>
<dbReference type="WBParaSite" id="OFLC_0001437401-mRNA-1">
    <property type="protein sequence ID" value="OFLC_0001437401-mRNA-1"/>
    <property type="gene ID" value="OFLC_0001437401"/>
</dbReference>
<feature type="transmembrane region" description="Helical" evidence="9">
    <location>
        <begin position="465"/>
        <end position="491"/>
    </location>
</feature>
<dbReference type="STRING" id="387005.A0A183I3Q4"/>
<keyword evidence="5 9" id="KW-0812">Transmembrane</keyword>
<keyword evidence="4" id="KW-1003">Cell membrane</keyword>
<evidence type="ECO:0000313" key="14">
    <source>
        <dbReference type="WBParaSite" id="OFLC_0001437401-mRNA-1"/>
    </source>
</evidence>
<dbReference type="SUPFAM" id="SSF55804">
    <property type="entry name" value="Phoshotransferase/anion transport protein"/>
    <property type="match status" value="1"/>
</dbReference>
<keyword evidence="6 9" id="KW-1133">Transmembrane helix</keyword>
<keyword evidence="8 9" id="KW-0472">Membrane</keyword>
<feature type="transmembrane region" description="Helical" evidence="9">
    <location>
        <begin position="381"/>
        <end position="401"/>
    </location>
</feature>
<dbReference type="AlphaFoldDB" id="A0A183I3Q4"/>
<organism evidence="14">
    <name type="scientific">Onchocerca flexuosa</name>
    <dbReference type="NCBI Taxonomy" id="387005"/>
    <lineage>
        <taxon>Eukaryota</taxon>
        <taxon>Metazoa</taxon>
        <taxon>Ecdysozoa</taxon>
        <taxon>Nematoda</taxon>
        <taxon>Chromadorea</taxon>
        <taxon>Rhabditida</taxon>
        <taxon>Spirurina</taxon>
        <taxon>Spiruromorpha</taxon>
        <taxon>Filarioidea</taxon>
        <taxon>Onchocercidae</taxon>
        <taxon>Onchocerca</taxon>
    </lineage>
</organism>